<protein>
    <recommendedName>
        <fullName evidence="5">Large ribosomal subunit protein uL11m</fullName>
    </recommendedName>
    <alternativeName>
        <fullName evidence="6">39S ribosomal protein L11, mitochondrial</fullName>
    </alternativeName>
</protein>
<dbReference type="Gene3D" id="1.10.10.250">
    <property type="entry name" value="Ribosomal protein L11, C-terminal domain"/>
    <property type="match status" value="1"/>
</dbReference>
<evidence type="ECO:0000313" key="13">
    <source>
        <dbReference type="WBParaSite" id="DME_0000761001-mRNA-1"/>
    </source>
</evidence>
<reference evidence="13" key="1">
    <citation type="submission" date="2017-02" db="UniProtKB">
        <authorList>
            <consortium name="WormBaseParasite"/>
        </authorList>
    </citation>
    <scope>IDENTIFICATION</scope>
</reference>
<evidence type="ECO:0000313" key="11">
    <source>
        <dbReference type="Proteomes" id="UP000038040"/>
    </source>
</evidence>
<dbReference type="STRING" id="318479.A0A0N4UJ04"/>
<evidence type="ECO:0000256" key="4">
    <source>
        <dbReference type="ARBA" id="ARBA00038782"/>
    </source>
</evidence>
<gene>
    <name evidence="10" type="ORF">DME_LOCUS1877</name>
</gene>
<evidence type="ECO:0000256" key="3">
    <source>
        <dbReference type="ARBA" id="ARBA00023274"/>
    </source>
</evidence>
<proteinExistence type="inferred from homology"/>
<dbReference type="OrthoDB" id="1091498at2759"/>
<comment type="subunit">
    <text evidence="4">Component of the mitochondrial ribosome large subunit (39S) which comprises a 16S rRNA and about 50 distinct proteins.</text>
</comment>
<dbReference type="InterPro" id="IPR036769">
    <property type="entry name" value="Ribosomal_uL11_C_sf"/>
</dbReference>
<accession>A0A0N4UJ04</accession>
<evidence type="ECO:0000256" key="5">
    <source>
        <dbReference type="ARBA" id="ARBA00040104"/>
    </source>
</evidence>
<organism evidence="11 13">
    <name type="scientific">Dracunculus medinensis</name>
    <name type="common">Guinea worm</name>
    <dbReference type="NCBI Taxonomy" id="318479"/>
    <lineage>
        <taxon>Eukaryota</taxon>
        <taxon>Metazoa</taxon>
        <taxon>Ecdysozoa</taxon>
        <taxon>Nematoda</taxon>
        <taxon>Chromadorea</taxon>
        <taxon>Rhabditida</taxon>
        <taxon>Spirurina</taxon>
        <taxon>Dracunculoidea</taxon>
        <taxon>Dracunculidae</taxon>
        <taxon>Dracunculus</taxon>
    </lineage>
</organism>
<comment type="similarity">
    <text evidence="1 7">Belongs to the universal ribosomal protein uL11 family.</text>
</comment>
<evidence type="ECO:0000256" key="1">
    <source>
        <dbReference type="ARBA" id="ARBA00010537"/>
    </source>
</evidence>
<feature type="domain" description="Large ribosomal subunit protein uL11 N-terminal" evidence="9">
    <location>
        <begin position="24"/>
        <end position="81"/>
    </location>
</feature>
<keyword evidence="3 7" id="KW-0687">Ribonucleoprotein</keyword>
<dbReference type="Pfam" id="PF00298">
    <property type="entry name" value="Ribosomal_L11"/>
    <property type="match status" value="1"/>
</dbReference>
<dbReference type="GO" id="GO:0070180">
    <property type="term" value="F:large ribosomal subunit rRNA binding"/>
    <property type="evidence" value="ECO:0007669"/>
    <property type="project" value="TreeGrafter"/>
</dbReference>
<keyword evidence="12" id="KW-1185">Reference proteome</keyword>
<reference evidence="10 12" key="2">
    <citation type="submission" date="2018-11" db="EMBL/GenBank/DDBJ databases">
        <authorList>
            <consortium name="Pathogen Informatics"/>
        </authorList>
    </citation>
    <scope>NUCLEOTIDE SEQUENCE [LARGE SCALE GENOMIC DNA]</scope>
</reference>
<dbReference type="HAMAP" id="MF_00736">
    <property type="entry name" value="Ribosomal_uL11"/>
    <property type="match status" value="1"/>
</dbReference>
<sequence>MASKIGGKLRKKEVVKRVQSAFLKTNIKAQLASAAPPLGAKLGNRGINVANFCSQFNKETAHIKPGTNLPTRIYIKPDRTFDLEISPPTGTWLLMKAAGIGRGSQRPDNYDIVEEFAGRISVKHIYEIAKVKSQDKMLTGVPLKDVCRYLIRQSLSIGIEVVREDMDPVEYRKFLEERQKIVEEQLQFHAEKKATKMLRAA</sequence>
<dbReference type="AlphaFoldDB" id="A0A0N4UJ04"/>
<dbReference type="WBParaSite" id="DME_0000761001-mRNA-1">
    <property type="protein sequence ID" value="DME_0000761001-mRNA-1"/>
    <property type="gene ID" value="DME_0000761001"/>
</dbReference>
<dbReference type="SUPFAM" id="SSF46906">
    <property type="entry name" value="Ribosomal protein L11, C-terminal domain"/>
    <property type="match status" value="1"/>
</dbReference>
<dbReference type="SUPFAM" id="SSF54747">
    <property type="entry name" value="Ribosomal L11/L12e N-terminal domain"/>
    <property type="match status" value="1"/>
</dbReference>
<dbReference type="PANTHER" id="PTHR11661">
    <property type="entry name" value="60S RIBOSOMAL PROTEIN L12"/>
    <property type="match status" value="1"/>
</dbReference>
<evidence type="ECO:0000256" key="6">
    <source>
        <dbReference type="ARBA" id="ARBA00041455"/>
    </source>
</evidence>
<dbReference type="Pfam" id="PF03946">
    <property type="entry name" value="Ribosomal_L11_N"/>
    <property type="match status" value="1"/>
</dbReference>
<dbReference type="InterPro" id="IPR000911">
    <property type="entry name" value="Ribosomal_uL11"/>
</dbReference>
<dbReference type="GO" id="GO:0006412">
    <property type="term" value="P:translation"/>
    <property type="evidence" value="ECO:0007669"/>
    <property type="project" value="InterPro"/>
</dbReference>
<dbReference type="GO" id="GO:0005762">
    <property type="term" value="C:mitochondrial large ribosomal subunit"/>
    <property type="evidence" value="ECO:0007669"/>
    <property type="project" value="TreeGrafter"/>
</dbReference>
<dbReference type="InterPro" id="IPR020783">
    <property type="entry name" value="Ribosomal_uL11_C"/>
</dbReference>
<name>A0A0N4UJ04_DRAME</name>
<dbReference type="SMART" id="SM00649">
    <property type="entry name" value="RL11"/>
    <property type="match status" value="1"/>
</dbReference>
<evidence type="ECO:0000256" key="2">
    <source>
        <dbReference type="ARBA" id="ARBA00022980"/>
    </source>
</evidence>
<dbReference type="Proteomes" id="UP000038040">
    <property type="component" value="Unplaced"/>
</dbReference>
<dbReference type="Gene3D" id="3.30.1550.10">
    <property type="entry name" value="Ribosomal protein L11/L12, N-terminal domain"/>
    <property type="match status" value="1"/>
</dbReference>
<dbReference type="InterPro" id="IPR036796">
    <property type="entry name" value="Ribosomal_uL11_N_sf"/>
</dbReference>
<evidence type="ECO:0000259" key="8">
    <source>
        <dbReference type="Pfam" id="PF00298"/>
    </source>
</evidence>
<dbReference type="EMBL" id="UYYG01000035">
    <property type="protein sequence ID" value="VDN51904.1"/>
    <property type="molecule type" value="Genomic_DNA"/>
</dbReference>
<dbReference type="GO" id="GO:0003735">
    <property type="term" value="F:structural constituent of ribosome"/>
    <property type="evidence" value="ECO:0007669"/>
    <property type="project" value="InterPro"/>
</dbReference>
<feature type="domain" description="Large ribosomal subunit protein uL11 C-terminal" evidence="8">
    <location>
        <begin position="88"/>
        <end position="161"/>
    </location>
</feature>
<dbReference type="CDD" id="cd00349">
    <property type="entry name" value="Ribosomal_L11"/>
    <property type="match status" value="1"/>
</dbReference>
<keyword evidence="2 7" id="KW-0689">Ribosomal protein</keyword>
<dbReference type="Proteomes" id="UP000274756">
    <property type="component" value="Unassembled WGS sequence"/>
</dbReference>
<evidence type="ECO:0000313" key="12">
    <source>
        <dbReference type="Proteomes" id="UP000274756"/>
    </source>
</evidence>
<evidence type="ECO:0000259" key="9">
    <source>
        <dbReference type="Pfam" id="PF03946"/>
    </source>
</evidence>
<dbReference type="FunFam" id="1.10.10.250:FF:000003">
    <property type="entry name" value="Mitochondrial ribosomal protein L11"/>
    <property type="match status" value="1"/>
</dbReference>
<evidence type="ECO:0000256" key="7">
    <source>
        <dbReference type="RuleBase" id="RU003978"/>
    </source>
</evidence>
<evidence type="ECO:0000313" key="10">
    <source>
        <dbReference type="EMBL" id="VDN51904.1"/>
    </source>
</evidence>
<dbReference type="InterPro" id="IPR020784">
    <property type="entry name" value="Ribosomal_uL11_N"/>
</dbReference>
<dbReference type="PANTHER" id="PTHR11661:SF1">
    <property type="entry name" value="LARGE RIBOSOMAL SUBUNIT PROTEIN UL11M"/>
    <property type="match status" value="1"/>
</dbReference>